<dbReference type="GO" id="GO:0046872">
    <property type="term" value="F:metal ion binding"/>
    <property type="evidence" value="ECO:0007669"/>
    <property type="project" value="UniProtKB-KW"/>
</dbReference>
<dbReference type="EMBL" id="LAZR01007860">
    <property type="protein sequence ID" value="KKM82455.1"/>
    <property type="molecule type" value="Genomic_DNA"/>
</dbReference>
<accession>A0A0F9N0Q6</accession>
<feature type="domain" description="Aminotransferase class V" evidence="9">
    <location>
        <begin position="4"/>
        <end position="363"/>
    </location>
</feature>
<dbReference type="PANTHER" id="PTHR11601:SF34">
    <property type="entry name" value="CYSTEINE DESULFURASE"/>
    <property type="match status" value="1"/>
</dbReference>
<dbReference type="Gene3D" id="3.40.640.10">
    <property type="entry name" value="Type I PLP-dependent aspartate aminotransferase-like (Major domain)"/>
    <property type="match status" value="1"/>
</dbReference>
<dbReference type="FunFam" id="3.40.640.10:FF:000003">
    <property type="entry name" value="Cysteine desulfurase IscS"/>
    <property type="match status" value="1"/>
</dbReference>
<dbReference type="InterPro" id="IPR000192">
    <property type="entry name" value="Aminotrans_V_dom"/>
</dbReference>
<dbReference type="EC" id="2.8.1.7" evidence="3"/>
<comment type="similarity">
    <text evidence="2">Belongs to the class-V pyridoxal-phosphate-dependent aminotransferase family. NifS/IscS subfamily.</text>
</comment>
<proteinExistence type="inferred from homology"/>
<sequence length="382" mass="41699">MKPIYLDYNATTPHHPEVIAAMRPFLEEYFGNPSSSHWYGIQAKNAAENARTQVASLLNCQPSEIVFTSGGTESSNYAIKGAAFASQNVGNHVITTQIEHPAVMEVCKFLEESGFEVTYLPVDEFGMVRVSDVEKAITPQTILITIMHANNEVGTIQPIEEISKLARERGIIMHTDAAQSVGKIPTDVNLLGVDLLSIAGHKLYAPKGIGALYILPGLQLTKFIHGAGHERGKRAGTENVLGIVGLGKACEIAKRDLGKNMTHMRKMRDKLHNGLREKLKDIKLNGHPEKRLPNTLSLSFPGIDANILLSEMKECMAASAGAACHSEGDEISHVLKAMNVPIQWARGTLRFSTGKFTTEDEIESAINIISDAVIRIKKKGKD</sequence>
<protein>
    <recommendedName>
        <fullName evidence="3">cysteine desulfurase</fullName>
        <ecNumber evidence="3">2.8.1.7</ecNumber>
    </recommendedName>
</protein>
<dbReference type="PIRSF" id="PIRSF005572">
    <property type="entry name" value="NifS"/>
    <property type="match status" value="1"/>
</dbReference>
<evidence type="ECO:0000256" key="8">
    <source>
        <dbReference type="ARBA" id="ARBA00023014"/>
    </source>
</evidence>
<dbReference type="SUPFAM" id="SSF53383">
    <property type="entry name" value="PLP-dependent transferases"/>
    <property type="match status" value="1"/>
</dbReference>
<name>A0A0F9N0Q6_9ZZZZ</name>
<dbReference type="InterPro" id="IPR015422">
    <property type="entry name" value="PyrdxlP-dep_Trfase_small"/>
</dbReference>
<dbReference type="Pfam" id="PF00266">
    <property type="entry name" value="Aminotran_5"/>
    <property type="match status" value="1"/>
</dbReference>
<dbReference type="PROSITE" id="PS00595">
    <property type="entry name" value="AA_TRANSFER_CLASS_5"/>
    <property type="match status" value="1"/>
</dbReference>
<evidence type="ECO:0000256" key="5">
    <source>
        <dbReference type="ARBA" id="ARBA00022723"/>
    </source>
</evidence>
<evidence type="ECO:0000256" key="3">
    <source>
        <dbReference type="ARBA" id="ARBA00012239"/>
    </source>
</evidence>
<evidence type="ECO:0000256" key="1">
    <source>
        <dbReference type="ARBA" id="ARBA00001933"/>
    </source>
</evidence>
<evidence type="ECO:0000256" key="6">
    <source>
        <dbReference type="ARBA" id="ARBA00022898"/>
    </source>
</evidence>
<keyword evidence="8" id="KW-0411">Iron-sulfur</keyword>
<dbReference type="InterPro" id="IPR015421">
    <property type="entry name" value="PyrdxlP-dep_Trfase_major"/>
</dbReference>
<comment type="cofactor">
    <cofactor evidence="1">
        <name>pyridoxal 5'-phosphate</name>
        <dbReference type="ChEBI" id="CHEBI:597326"/>
    </cofactor>
</comment>
<evidence type="ECO:0000256" key="2">
    <source>
        <dbReference type="ARBA" id="ARBA00006490"/>
    </source>
</evidence>
<dbReference type="GO" id="GO:0051536">
    <property type="term" value="F:iron-sulfur cluster binding"/>
    <property type="evidence" value="ECO:0007669"/>
    <property type="project" value="UniProtKB-KW"/>
</dbReference>
<evidence type="ECO:0000313" key="10">
    <source>
        <dbReference type="EMBL" id="KKM82455.1"/>
    </source>
</evidence>
<dbReference type="PANTHER" id="PTHR11601">
    <property type="entry name" value="CYSTEINE DESULFURYLASE FAMILY MEMBER"/>
    <property type="match status" value="1"/>
</dbReference>
<evidence type="ECO:0000259" key="9">
    <source>
        <dbReference type="Pfam" id="PF00266"/>
    </source>
</evidence>
<dbReference type="GO" id="GO:0031071">
    <property type="term" value="F:cysteine desulfurase activity"/>
    <property type="evidence" value="ECO:0007669"/>
    <property type="project" value="UniProtKB-EC"/>
</dbReference>
<organism evidence="10">
    <name type="scientific">marine sediment metagenome</name>
    <dbReference type="NCBI Taxonomy" id="412755"/>
    <lineage>
        <taxon>unclassified sequences</taxon>
        <taxon>metagenomes</taxon>
        <taxon>ecological metagenomes</taxon>
    </lineage>
</organism>
<dbReference type="Gene3D" id="3.90.1150.10">
    <property type="entry name" value="Aspartate Aminotransferase, domain 1"/>
    <property type="match status" value="1"/>
</dbReference>
<comment type="caution">
    <text evidence="10">The sequence shown here is derived from an EMBL/GenBank/DDBJ whole genome shotgun (WGS) entry which is preliminary data.</text>
</comment>
<keyword evidence="4" id="KW-0808">Transferase</keyword>
<keyword evidence="5" id="KW-0479">Metal-binding</keyword>
<dbReference type="AlphaFoldDB" id="A0A0F9N0Q6"/>
<gene>
    <name evidence="10" type="ORF">LCGC14_1319390</name>
</gene>
<keyword evidence="6" id="KW-0663">Pyridoxal phosphate</keyword>
<reference evidence="10" key="1">
    <citation type="journal article" date="2015" name="Nature">
        <title>Complex archaea that bridge the gap between prokaryotes and eukaryotes.</title>
        <authorList>
            <person name="Spang A."/>
            <person name="Saw J.H."/>
            <person name="Jorgensen S.L."/>
            <person name="Zaremba-Niedzwiedzka K."/>
            <person name="Martijn J."/>
            <person name="Lind A.E."/>
            <person name="van Eijk R."/>
            <person name="Schleper C."/>
            <person name="Guy L."/>
            <person name="Ettema T.J."/>
        </authorList>
    </citation>
    <scope>NUCLEOTIDE SEQUENCE</scope>
</reference>
<keyword evidence="7" id="KW-0408">Iron</keyword>
<evidence type="ECO:0000256" key="7">
    <source>
        <dbReference type="ARBA" id="ARBA00023004"/>
    </source>
</evidence>
<dbReference type="NCBIfam" id="NF002806">
    <property type="entry name" value="PRK02948.1"/>
    <property type="match status" value="1"/>
</dbReference>
<dbReference type="InterPro" id="IPR020578">
    <property type="entry name" value="Aminotrans_V_PyrdxlP_BS"/>
</dbReference>
<dbReference type="InterPro" id="IPR015424">
    <property type="entry name" value="PyrdxlP-dep_Trfase"/>
</dbReference>
<dbReference type="InterPro" id="IPR016454">
    <property type="entry name" value="Cysteine_dSase"/>
</dbReference>
<evidence type="ECO:0000256" key="4">
    <source>
        <dbReference type="ARBA" id="ARBA00022679"/>
    </source>
</evidence>